<reference evidence="5" key="1">
    <citation type="submission" date="2020-10" db="EMBL/GenBank/DDBJ databases">
        <authorList>
            <person name="Gilroy R."/>
        </authorList>
    </citation>
    <scope>NUCLEOTIDE SEQUENCE</scope>
    <source>
        <strain evidence="5">ChiSjej3B21-11622</strain>
    </source>
</reference>
<dbReference type="InterPro" id="IPR017871">
    <property type="entry name" value="ABC_transporter-like_CS"/>
</dbReference>
<dbReference type="InterPro" id="IPR003439">
    <property type="entry name" value="ABC_transporter-like_ATP-bd"/>
</dbReference>
<dbReference type="GO" id="GO:0016887">
    <property type="term" value="F:ATP hydrolysis activity"/>
    <property type="evidence" value="ECO:0007669"/>
    <property type="project" value="InterPro"/>
</dbReference>
<comment type="caution">
    <text evidence="5">The sequence shown here is derived from an EMBL/GenBank/DDBJ whole genome shotgun (WGS) entry which is preliminary data.</text>
</comment>
<evidence type="ECO:0000313" key="6">
    <source>
        <dbReference type="Proteomes" id="UP000886886"/>
    </source>
</evidence>
<reference evidence="5" key="2">
    <citation type="journal article" date="2021" name="PeerJ">
        <title>Extensive microbial diversity within the chicken gut microbiome revealed by metagenomics and culture.</title>
        <authorList>
            <person name="Gilroy R."/>
            <person name="Ravi A."/>
            <person name="Getino M."/>
            <person name="Pursley I."/>
            <person name="Horton D.L."/>
            <person name="Alikhan N.F."/>
            <person name="Baker D."/>
            <person name="Gharbi K."/>
            <person name="Hall N."/>
            <person name="Watson M."/>
            <person name="Adriaenssens E.M."/>
            <person name="Foster-Nyarko E."/>
            <person name="Jarju S."/>
            <person name="Secka A."/>
            <person name="Antonio M."/>
            <person name="Oren A."/>
            <person name="Chaudhuri R.R."/>
            <person name="La Ragione R."/>
            <person name="Hildebrand F."/>
            <person name="Pallen M.J."/>
        </authorList>
    </citation>
    <scope>NUCLEOTIDE SEQUENCE</scope>
    <source>
        <strain evidence="5">ChiSjej3B21-11622</strain>
    </source>
</reference>
<dbReference type="PANTHER" id="PTHR42788">
    <property type="entry name" value="TAURINE IMPORT ATP-BINDING PROTEIN-RELATED"/>
    <property type="match status" value="1"/>
</dbReference>
<evidence type="ECO:0000313" key="5">
    <source>
        <dbReference type="EMBL" id="HIQ95194.1"/>
    </source>
</evidence>
<dbReference type="PROSITE" id="PS50893">
    <property type="entry name" value="ABC_TRANSPORTER_2"/>
    <property type="match status" value="1"/>
</dbReference>
<dbReference type="AlphaFoldDB" id="A0A9D1D0Y8"/>
<gene>
    <name evidence="5" type="ORF">IAB26_01390</name>
</gene>
<keyword evidence="2" id="KW-0547">Nucleotide-binding</keyword>
<accession>A0A9D1D0Y8</accession>
<proteinExistence type="predicted"/>
<dbReference type="Pfam" id="PF00005">
    <property type="entry name" value="ABC_tran"/>
    <property type="match status" value="1"/>
</dbReference>
<dbReference type="PROSITE" id="PS00211">
    <property type="entry name" value="ABC_TRANSPORTER_1"/>
    <property type="match status" value="1"/>
</dbReference>
<feature type="domain" description="ABC transporter" evidence="4">
    <location>
        <begin position="11"/>
        <end position="240"/>
    </location>
</feature>
<dbReference type="PANTHER" id="PTHR42788:SF13">
    <property type="entry name" value="ALIPHATIC SULFONATES IMPORT ATP-BINDING PROTEIN SSUB"/>
    <property type="match status" value="1"/>
</dbReference>
<keyword evidence="3 5" id="KW-0067">ATP-binding</keyword>
<protein>
    <submittedName>
        <fullName evidence="5">ABC transporter ATP-binding protein</fullName>
    </submittedName>
</protein>
<evidence type="ECO:0000256" key="3">
    <source>
        <dbReference type="ARBA" id="ARBA00022840"/>
    </source>
</evidence>
<evidence type="ECO:0000256" key="2">
    <source>
        <dbReference type="ARBA" id="ARBA00022741"/>
    </source>
</evidence>
<dbReference type="CDD" id="cd03293">
    <property type="entry name" value="ABC_NrtD_SsuB_transporters"/>
    <property type="match status" value="1"/>
</dbReference>
<evidence type="ECO:0000256" key="1">
    <source>
        <dbReference type="ARBA" id="ARBA00022448"/>
    </source>
</evidence>
<dbReference type="SMART" id="SM00382">
    <property type="entry name" value="AAA"/>
    <property type="match status" value="1"/>
</dbReference>
<dbReference type="GO" id="GO:0005524">
    <property type="term" value="F:ATP binding"/>
    <property type="evidence" value="ECO:0007669"/>
    <property type="project" value="UniProtKB-KW"/>
</dbReference>
<dbReference type="EMBL" id="DVFT01000019">
    <property type="protein sequence ID" value="HIQ95194.1"/>
    <property type="molecule type" value="Genomic_DNA"/>
</dbReference>
<evidence type="ECO:0000259" key="4">
    <source>
        <dbReference type="PROSITE" id="PS50893"/>
    </source>
</evidence>
<dbReference type="SUPFAM" id="SSF52540">
    <property type="entry name" value="P-loop containing nucleoside triphosphate hydrolases"/>
    <property type="match status" value="1"/>
</dbReference>
<dbReference type="Proteomes" id="UP000886886">
    <property type="component" value="Unassembled WGS sequence"/>
</dbReference>
<dbReference type="InterPro" id="IPR050166">
    <property type="entry name" value="ABC_transporter_ATP-bind"/>
</dbReference>
<dbReference type="InterPro" id="IPR003593">
    <property type="entry name" value="AAA+_ATPase"/>
</dbReference>
<name>A0A9D1D0Y8_9FIRM</name>
<sequence>MAENKRDDSYIVVKDLNKYFYDTPEPMKILEDISFTVKKGEMVCLVGSSGCGKSTLLRAISGLDPSHEGTVTVDGKEIVKPEKERGMVFQEHRLFPWLTVEQNVDFALTGMDKETRARLVKEHLELVGLSGFEKSYPRQLSGGMAQRAGIARALANNPPVLLLDEPFGALDTFTKITLQNELKRIQQKSGTTMLLVTHDIDEAVFLADKILIFSERPGRIKRIVPVNLPAPRDRNSYEFLEIRKEIYNEFFN</sequence>
<dbReference type="Gene3D" id="3.40.50.300">
    <property type="entry name" value="P-loop containing nucleotide triphosphate hydrolases"/>
    <property type="match status" value="1"/>
</dbReference>
<organism evidence="5 6">
    <name type="scientific">Candidatus Limivivens merdigallinarum</name>
    <dbReference type="NCBI Taxonomy" id="2840859"/>
    <lineage>
        <taxon>Bacteria</taxon>
        <taxon>Bacillati</taxon>
        <taxon>Bacillota</taxon>
        <taxon>Clostridia</taxon>
        <taxon>Lachnospirales</taxon>
        <taxon>Lachnospiraceae</taxon>
        <taxon>Lachnospiraceae incertae sedis</taxon>
        <taxon>Candidatus Limivivens</taxon>
    </lineage>
</organism>
<keyword evidence="1" id="KW-0813">Transport</keyword>
<dbReference type="InterPro" id="IPR027417">
    <property type="entry name" value="P-loop_NTPase"/>
</dbReference>